<dbReference type="InterPro" id="IPR050150">
    <property type="entry name" value="IgV_Light_Chain"/>
</dbReference>
<dbReference type="Gene3D" id="2.60.40.10">
    <property type="entry name" value="Immunoglobulins"/>
    <property type="match status" value="1"/>
</dbReference>
<dbReference type="GO" id="GO:0005886">
    <property type="term" value="C:plasma membrane"/>
    <property type="evidence" value="ECO:0007669"/>
    <property type="project" value="UniProtKB-ARBA"/>
</dbReference>
<protein>
    <submittedName>
        <fullName evidence="6">Ig kappa chain V-I region Walker</fullName>
    </submittedName>
</protein>
<dbReference type="GO" id="GO:0002250">
    <property type="term" value="P:adaptive immune response"/>
    <property type="evidence" value="ECO:0007669"/>
    <property type="project" value="UniProtKB-KW"/>
</dbReference>
<sequence>MIMLTVISCIIIRLQGADGARGDIQVTQSPTSFLADIGDTVTITCRASEDISYGIHWYQKKSGKAPKQLIYVADQLLSGIPARLSGSGSGTDFTLTISSLQPEDVAVYFCLQGYEAIQQ</sequence>
<evidence type="ECO:0000313" key="6">
    <source>
        <dbReference type="EMBL" id="KFO34453.1"/>
    </source>
</evidence>
<proteinExistence type="predicted"/>
<feature type="domain" description="Ig-like" evidence="5">
    <location>
        <begin position="24"/>
        <end position="110"/>
    </location>
</feature>
<dbReference type="SMART" id="SM00409">
    <property type="entry name" value="IG"/>
    <property type="match status" value="1"/>
</dbReference>
<dbReference type="InterPro" id="IPR013106">
    <property type="entry name" value="Ig_V-set"/>
</dbReference>
<dbReference type="InterPro" id="IPR036179">
    <property type="entry name" value="Ig-like_dom_sf"/>
</dbReference>
<organism evidence="6 7">
    <name type="scientific">Fukomys damarensis</name>
    <name type="common">Damaraland mole rat</name>
    <name type="synonym">Cryptomys damarensis</name>
    <dbReference type="NCBI Taxonomy" id="885580"/>
    <lineage>
        <taxon>Eukaryota</taxon>
        <taxon>Metazoa</taxon>
        <taxon>Chordata</taxon>
        <taxon>Craniata</taxon>
        <taxon>Vertebrata</taxon>
        <taxon>Euteleostomi</taxon>
        <taxon>Mammalia</taxon>
        <taxon>Eutheria</taxon>
        <taxon>Euarchontoglires</taxon>
        <taxon>Glires</taxon>
        <taxon>Rodentia</taxon>
        <taxon>Hystricomorpha</taxon>
        <taxon>Bathyergidae</taxon>
        <taxon>Fukomys</taxon>
    </lineage>
</organism>
<keyword evidence="4" id="KW-0732">Signal</keyword>
<reference evidence="6 7" key="1">
    <citation type="submission" date="2013-11" db="EMBL/GenBank/DDBJ databases">
        <title>The Damaraland mole rat (Fukomys damarensis) genome and evolution of African mole rats.</title>
        <authorList>
            <person name="Gladyshev V.N."/>
            <person name="Fang X."/>
        </authorList>
    </citation>
    <scope>NUCLEOTIDE SEQUENCE [LARGE SCALE GENOMIC DNA]</scope>
    <source>
        <tissue evidence="6">Liver</tissue>
    </source>
</reference>
<dbReference type="InterPro" id="IPR013783">
    <property type="entry name" value="Ig-like_fold"/>
</dbReference>
<name>A0A091DVD3_FUKDA</name>
<dbReference type="SUPFAM" id="SSF48726">
    <property type="entry name" value="Immunoglobulin"/>
    <property type="match status" value="1"/>
</dbReference>
<evidence type="ECO:0000313" key="7">
    <source>
        <dbReference type="Proteomes" id="UP000028990"/>
    </source>
</evidence>
<dbReference type="SMART" id="SM00406">
    <property type="entry name" value="IGv"/>
    <property type="match status" value="1"/>
</dbReference>
<dbReference type="InterPro" id="IPR003599">
    <property type="entry name" value="Ig_sub"/>
</dbReference>
<dbReference type="InterPro" id="IPR007110">
    <property type="entry name" value="Ig-like_dom"/>
</dbReference>
<keyword evidence="2" id="KW-1064">Adaptive immunity</keyword>
<gene>
    <name evidence="6" type="ORF">H920_04139</name>
</gene>
<dbReference type="Pfam" id="PF07686">
    <property type="entry name" value="V-set"/>
    <property type="match status" value="1"/>
</dbReference>
<dbReference type="FunFam" id="2.60.40.10:FF:000212">
    <property type="entry name" value="Immunoglobulin kappa chain variable 12-38"/>
    <property type="match status" value="1"/>
</dbReference>
<dbReference type="AlphaFoldDB" id="A0A091DVD3"/>
<evidence type="ECO:0000256" key="3">
    <source>
        <dbReference type="ARBA" id="ARBA00043265"/>
    </source>
</evidence>
<evidence type="ECO:0000256" key="4">
    <source>
        <dbReference type="SAM" id="SignalP"/>
    </source>
</evidence>
<feature type="chain" id="PRO_5001873473" evidence="4">
    <location>
        <begin position="20"/>
        <end position="119"/>
    </location>
</feature>
<accession>A0A091DVD3</accession>
<keyword evidence="1" id="KW-0391">Immunity</keyword>
<dbReference type="GO" id="GO:0005576">
    <property type="term" value="C:extracellular region"/>
    <property type="evidence" value="ECO:0007669"/>
    <property type="project" value="UniProtKB-ARBA"/>
</dbReference>
<evidence type="ECO:0000259" key="5">
    <source>
        <dbReference type="PROSITE" id="PS50835"/>
    </source>
</evidence>
<evidence type="ECO:0000256" key="2">
    <source>
        <dbReference type="ARBA" id="ARBA00023130"/>
    </source>
</evidence>
<dbReference type="GO" id="GO:0019814">
    <property type="term" value="C:immunoglobulin complex"/>
    <property type="evidence" value="ECO:0007669"/>
    <property type="project" value="UniProtKB-KW"/>
</dbReference>
<keyword evidence="7" id="KW-1185">Reference proteome</keyword>
<dbReference type="Proteomes" id="UP000028990">
    <property type="component" value="Unassembled WGS sequence"/>
</dbReference>
<dbReference type="EMBL" id="KN121953">
    <property type="protein sequence ID" value="KFO34453.1"/>
    <property type="molecule type" value="Genomic_DNA"/>
</dbReference>
<feature type="signal peptide" evidence="4">
    <location>
        <begin position="1"/>
        <end position="19"/>
    </location>
</feature>
<dbReference type="PROSITE" id="PS50835">
    <property type="entry name" value="IG_LIKE"/>
    <property type="match status" value="1"/>
</dbReference>
<evidence type="ECO:0000256" key="1">
    <source>
        <dbReference type="ARBA" id="ARBA00022859"/>
    </source>
</evidence>
<keyword evidence="3" id="KW-1280">Immunoglobulin</keyword>
<dbReference type="PANTHER" id="PTHR23267">
    <property type="entry name" value="IMMUNOGLOBULIN LIGHT CHAIN"/>
    <property type="match status" value="1"/>
</dbReference>